<keyword evidence="2" id="KW-1185">Reference proteome</keyword>
<sequence>MEEDNTQSVQNILDIDFKKVGYWKLNNADELELVKNNENSFIINNVLYAFVLEGEADDLIKYIGKTTQSLSKRFVGYAKPGKDQQTNFRVNKKIMHELKNNKKIISIWSFKDIEPLKWGQFNLNLASGLEDSLVYNVSPEWNKAGKKAITSTEEMEIEDLDLSLDGTINYEFQIILGKTYYNLGYMNPGTKISEFMGGEGKIVELKIDNQLMTAKINRTANFYGAVRLNFGKDLALWYQENFKLGDRVKAILEVNNDKSLIKLKK</sequence>
<dbReference type="EMBL" id="APLF01000021">
    <property type="protein sequence ID" value="EMY80000.1"/>
    <property type="molecule type" value="Genomic_DNA"/>
</dbReference>
<dbReference type="eggNOG" id="ENOG5033I62">
    <property type="taxonomic scope" value="Bacteria"/>
</dbReference>
<accession>N1WM17</accession>
<reference evidence="1 2" key="1">
    <citation type="journal article" date="2014" name="Genome Biol. Evol.">
        <title>Extensive gene acquisition in the extremely psychrophilic bacterial species Psychroflexus torquis and the link to sea-ice ecosystem specialism.</title>
        <authorList>
            <person name="Feng S."/>
            <person name="Powell S.M."/>
            <person name="Wilson R."/>
            <person name="Bowman J.P."/>
        </authorList>
    </citation>
    <scope>NUCLEOTIDE SEQUENCE [LARGE SCALE GENOMIC DNA]</scope>
    <source>
        <strain evidence="1 2">ACAM 44</strain>
    </source>
</reference>
<name>N1WM17_9FLAO</name>
<evidence type="ECO:0000313" key="1">
    <source>
        <dbReference type="EMBL" id="EMY80000.1"/>
    </source>
</evidence>
<dbReference type="AlphaFoldDB" id="N1WM17"/>
<protein>
    <recommendedName>
        <fullName evidence="3">GIY-YIG domain-containing protein</fullName>
    </recommendedName>
</protein>
<dbReference type="InterPro" id="IPR053748">
    <property type="entry name" value="Host_DNA_Degrad_Endo"/>
</dbReference>
<comment type="caution">
    <text evidence="1">The sequence shown here is derived from an EMBL/GenBank/DDBJ whole genome shotgun (WGS) entry which is preliminary data.</text>
</comment>
<evidence type="ECO:0000313" key="2">
    <source>
        <dbReference type="Proteomes" id="UP000012317"/>
    </source>
</evidence>
<evidence type="ECO:0008006" key="3">
    <source>
        <dbReference type="Google" id="ProtNLM"/>
    </source>
</evidence>
<dbReference type="Proteomes" id="UP000012317">
    <property type="component" value="Unassembled WGS sequence"/>
</dbReference>
<dbReference type="RefSeq" id="WP_003444206.1">
    <property type="nucleotide sequence ID" value="NZ_APLF01000021.1"/>
</dbReference>
<dbReference type="Gene3D" id="3.40.1440.40">
    <property type="match status" value="1"/>
</dbReference>
<proteinExistence type="predicted"/>
<gene>
    <name evidence="1" type="ORF">pgond44_13888</name>
</gene>
<organism evidence="1 2">
    <name type="scientific">Psychroflexus gondwanensis ACAM 44</name>
    <dbReference type="NCBI Taxonomy" id="1189619"/>
    <lineage>
        <taxon>Bacteria</taxon>
        <taxon>Pseudomonadati</taxon>
        <taxon>Bacteroidota</taxon>
        <taxon>Flavobacteriia</taxon>
        <taxon>Flavobacteriales</taxon>
        <taxon>Flavobacteriaceae</taxon>
        <taxon>Psychroflexus</taxon>
    </lineage>
</organism>